<proteinExistence type="predicted"/>
<evidence type="ECO:0000313" key="1">
    <source>
        <dbReference type="EMBL" id="MCC4620750.1"/>
    </source>
</evidence>
<keyword evidence="2" id="KW-1185">Reference proteome</keyword>
<protein>
    <submittedName>
        <fullName evidence="1">Endonuclease</fullName>
    </submittedName>
</protein>
<dbReference type="GO" id="GO:0004519">
    <property type="term" value="F:endonuclease activity"/>
    <property type="evidence" value="ECO:0007669"/>
    <property type="project" value="UniProtKB-KW"/>
</dbReference>
<sequence length="150" mass="17331">MADSTSWMRPEVSVLGPEFSALERVDWHSLQHGPALVYLLAHARCETFYIDVADSMSAIEKITKRFARDQRQVVPERCVRPALLVWLQAYADMATAQARAKQLRTWPHAWQRRLVETLNPGWIELYAYAYGLPIHMLAVVGEHRARLLYL</sequence>
<comment type="caution">
    <text evidence="1">The sequence shown here is derived from an EMBL/GenBank/DDBJ whole genome shotgun (WGS) entry which is preliminary data.</text>
</comment>
<keyword evidence="1" id="KW-0255">Endonuclease</keyword>
<gene>
    <name evidence="1" type="ORF">LL965_11870</name>
</gene>
<accession>A0ABS8HEY8</accession>
<name>A0ABS8HEY8_9XANT</name>
<dbReference type="RefSeq" id="WP_228325711.1">
    <property type="nucleotide sequence ID" value="NZ_CAWLZN010000001.1"/>
</dbReference>
<dbReference type="EMBL" id="JAJGQJ010000024">
    <property type="protein sequence ID" value="MCC4620750.1"/>
    <property type="molecule type" value="Genomic_DNA"/>
</dbReference>
<keyword evidence="1" id="KW-0540">Nuclease</keyword>
<reference evidence="1 2" key="1">
    <citation type="submission" date="2021-10" db="EMBL/GenBank/DDBJ databases">
        <title>Genome sequencing of Xanthomonas strains from NCPPB.</title>
        <authorList>
            <person name="Hussein R."/>
            <person name="Harrison J."/>
            <person name="Studholme D.J."/>
            <person name="Vicente J."/>
            <person name="Grant M."/>
        </authorList>
    </citation>
    <scope>NUCLEOTIDE SEQUENCE [LARGE SCALE GENOMIC DNA]</scope>
    <source>
        <strain evidence="1 2">NCPPB 101</strain>
    </source>
</reference>
<organism evidence="1 2">
    <name type="scientific">Xanthomonas cassavae CFBP 4642</name>
    <dbReference type="NCBI Taxonomy" id="1219375"/>
    <lineage>
        <taxon>Bacteria</taxon>
        <taxon>Pseudomonadati</taxon>
        <taxon>Pseudomonadota</taxon>
        <taxon>Gammaproteobacteria</taxon>
        <taxon>Lysobacterales</taxon>
        <taxon>Lysobacteraceae</taxon>
        <taxon>Xanthomonas</taxon>
    </lineage>
</organism>
<evidence type="ECO:0000313" key="2">
    <source>
        <dbReference type="Proteomes" id="UP001199206"/>
    </source>
</evidence>
<keyword evidence="1" id="KW-0378">Hydrolase</keyword>
<dbReference type="Proteomes" id="UP001199206">
    <property type="component" value="Unassembled WGS sequence"/>
</dbReference>